<keyword evidence="1" id="KW-1133">Transmembrane helix</keyword>
<dbReference type="RefSeq" id="WP_173809662.1">
    <property type="nucleotide sequence ID" value="NZ_JABSNP010000006.1"/>
</dbReference>
<evidence type="ECO:0000313" key="2">
    <source>
        <dbReference type="EMBL" id="NRT18934.1"/>
    </source>
</evidence>
<protein>
    <recommendedName>
        <fullName evidence="4">DUF2939 domain-containing protein</fullName>
    </recommendedName>
</protein>
<evidence type="ECO:0008006" key="4">
    <source>
        <dbReference type="Google" id="ProtNLM"/>
    </source>
</evidence>
<accession>A0ABX2FRC9</accession>
<name>A0ABX2FRC9_9BACT</name>
<proteinExistence type="predicted"/>
<comment type="caution">
    <text evidence="2">The sequence shown here is derived from an EMBL/GenBank/DDBJ whole genome shotgun (WGS) entry which is preliminary data.</text>
</comment>
<evidence type="ECO:0000256" key="1">
    <source>
        <dbReference type="SAM" id="Phobius"/>
    </source>
</evidence>
<keyword evidence="3" id="KW-1185">Reference proteome</keyword>
<feature type="transmembrane region" description="Helical" evidence="1">
    <location>
        <begin position="69"/>
        <end position="89"/>
    </location>
</feature>
<evidence type="ECO:0000313" key="3">
    <source>
        <dbReference type="Proteomes" id="UP000779507"/>
    </source>
</evidence>
<keyword evidence="1" id="KW-0472">Membrane</keyword>
<dbReference type="EMBL" id="JABSNP010000006">
    <property type="protein sequence ID" value="NRT18934.1"/>
    <property type="molecule type" value="Genomic_DNA"/>
</dbReference>
<dbReference type="Proteomes" id="UP000779507">
    <property type="component" value="Unassembled WGS sequence"/>
</dbReference>
<reference evidence="2 3" key="1">
    <citation type="submission" date="2020-05" db="EMBL/GenBank/DDBJ databases">
        <title>Genomic Encyclopedia of Type Strains, Phase IV (KMG-V): Genome sequencing to study the core and pangenomes of soil and plant-associated prokaryotes.</title>
        <authorList>
            <person name="Whitman W."/>
        </authorList>
    </citation>
    <scope>NUCLEOTIDE SEQUENCE [LARGE SCALE GENOMIC DNA]</scope>
    <source>
        <strain evidence="2 3">9A</strain>
    </source>
</reference>
<organism evidence="2 3">
    <name type="scientific">Hymenobacter caeli</name>
    <dbReference type="NCBI Taxonomy" id="2735894"/>
    <lineage>
        <taxon>Bacteria</taxon>
        <taxon>Pseudomonadati</taxon>
        <taxon>Bacteroidota</taxon>
        <taxon>Cytophagia</taxon>
        <taxon>Cytophagales</taxon>
        <taxon>Hymenobacteraceae</taxon>
        <taxon>Hymenobacter</taxon>
    </lineage>
</organism>
<gene>
    <name evidence="2" type="ORF">HNP98_001757</name>
</gene>
<sequence length="203" mass="21820">MRKLFLLILVLALGAGAYYYAKSKKDGPTGALVQAVAAVRAHDMASFEKFVDVSSVTSHLVDNMSSQSAVVGALVPGGGLMMGGALRLLKPTLAKAARKEVAHYVETGSLETAASQRPVNLSILGLAGKVVSPDSKFSGIKYATEQGEQALVGLEFTQPRYDTTMVVEVKMLHRGDHWQMTEITNTGELLRNAASLEKRRMLK</sequence>
<keyword evidence="1" id="KW-0812">Transmembrane</keyword>